<evidence type="ECO:0000256" key="1">
    <source>
        <dbReference type="SAM" id="MobiDB-lite"/>
    </source>
</evidence>
<gene>
    <name evidence="2" type="ORF">Ddye_024880</name>
</gene>
<protein>
    <submittedName>
        <fullName evidence="2">Uncharacterized protein</fullName>
    </submittedName>
</protein>
<reference evidence="2" key="1">
    <citation type="journal article" date="2023" name="Plant J.">
        <title>Genome sequences and population genomics provide insights into the demographic history, inbreeding, and mutation load of two 'living fossil' tree species of Dipteronia.</title>
        <authorList>
            <person name="Feng Y."/>
            <person name="Comes H.P."/>
            <person name="Chen J."/>
            <person name="Zhu S."/>
            <person name="Lu R."/>
            <person name="Zhang X."/>
            <person name="Li P."/>
            <person name="Qiu J."/>
            <person name="Olsen K.M."/>
            <person name="Qiu Y."/>
        </authorList>
    </citation>
    <scope>NUCLEOTIDE SEQUENCE</scope>
    <source>
        <strain evidence="2">KIB01</strain>
    </source>
</reference>
<proteinExistence type="predicted"/>
<organism evidence="2 3">
    <name type="scientific">Dipteronia dyeriana</name>
    <dbReference type="NCBI Taxonomy" id="168575"/>
    <lineage>
        <taxon>Eukaryota</taxon>
        <taxon>Viridiplantae</taxon>
        <taxon>Streptophyta</taxon>
        <taxon>Embryophyta</taxon>
        <taxon>Tracheophyta</taxon>
        <taxon>Spermatophyta</taxon>
        <taxon>Magnoliopsida</taxon>
        <taxon>eudicotyledons</taxon>
        <taxon>Gunneridae</taxon>
        <taxon>Pentapetalae</taxon>
        <taxon>rosids</taxon>
        <taxon>malvids</taxon>
        <taxon>Sapindales</taxon>
        <taxon>Sapindaceae</taxon>
        <taxon>Hippocastanoideae</taxon>
        <taxon>Acereae</taxon>
        <taxon>Dipteronia</taxon>
    </lineage>
</organism>
<comment type="caution">
    <text evidence="2">The sequence shown here is derived from an EMBL/GenBank/DDBJ whole genome shotgun (WGS) entry which is preliminary data.</text>
</comment>
<keyword evidence="3" id="KW-1185">Reference proteome</keyword>
<dbReference type="Proteomes" id="UP001280121">
    <property type="component" value="Unassembled WGS sequence"/>
</dbReference>
<accession>A0AAD9TVV3</accession>
<evidence type="ECO:0000313" key="2">
    <source>
        <dbReference type="EMBL" id="KAK2643117.1"/>
    </source>
</evidence>
<dbReference type="EMBL" id="JANJYI010000007">
    <property type="protein sequence ID" value="KAK2643117.1"/>
    <property type="molecule type" value="Genomic_DNA"/>
</dbReference>
<sequence length="122" mass="14166">MRLAELEEDYRCKNGAPHIEVSSGILIHGAHMYTNKMFRFFQKEFVGGIGVRMKEIFSDNELCICEAMEEGRQRVYEVFIKQAEKPQRGYKRPKGQTHNQKGNAKKTHPRPQTKRNNNPTAN</sequence>
<evidence type="ECO:0000313" key="3">
    <source>
        <dbReference type="Proteomes" id="UP001280121"/>
    </source>
</evidence>
<dbReference type="AlphaFoldDB" id="A0AAD9TVV3"/>
<feature type="compositionally biased region" description="Basic residues" evidence="1">
    <location>
        <begin position="103"/>
        <end position="113"/>
    </location>
</feature>
<feature type="region of interest" description="Disordered" evidence="1">
    <location>
        <begin position="85"/>
        <end position="122"/>
    </location>
</feature>
<name>A0AAD9TVV3_9ROSI</name>